<evidence type="ECO:0000256" key="1">
    <source>
        <dbReference type="SAM" id="Phobius"/>
    </source>
</evidence>
<keyword evidence="1" id="KW-1133">Transmembrane helix</keyword>
<name>A0A7J8WRC1_GOSAI</name>
<dbReference type="AlphaFoldDB" id="A0A7J8WRC1"/>
<keyword evidence="1" id="KW-0812">Transmembrane</keyword>
<accession>A0A7J8WRC1</accession>
<keyword evidence="1" id="KW-0472">Membrane</keyword>
<keyword evidence="3" id="KW-1185">Reference proteome</keyword>
<protein>
    <submittedName>
        <fullName evidence="2">Uncharacterized protein</fullName>
    </submittedName>
</protein>
<evidence type="ECO:0000313" key="2">
    <source>
        <dbReference type="EMBL" id="MBA0677556.1"/>
    </source>
</evidence>
<feature type="transmembrane region" description="Helical" evidence="1">
    <location>
        <begin position="53"/>
        <end position="73"/>
    </location>
</feature>
<sequence length="74" mass="8605">TFKIQTLFVSFILGANPGFQVERKLEVDDSSEVLQIMQMQAIGELDKYMGLDFFAFSVIRYLIIFNQFCLIFLL</sequence>
<dbReference type="EMBL" id="JABFAA010000003">
    <property type="protein sequence ID" value="MBA0677556.1"/>
    <property type="molecule type" value="Genomic_DNA"/>
</dbReference>
<dbReference type="Proteomes" id="UP000593577">
    <property type="component" value="Unassembled WGS sequence"/>
</dbReference>
<proteinExistence type="predicted"/>
<comment type="caution">
    <text evidence="2">The sequence shown here is derived from an EMBL/GenBank/DDBJ whole genome shotgun (WGS) entry which is preliminary data.</text>
</comment>
<reference evidence="2 3" key="1">
    <citation type="journal article" date="2019" name="Genome Biol. Evol.">
        <title>Insights into the evolution of the New World diploid cottons (Gossypium, subgenus Houzingenia) based on genome sequencing.</title>
        <authorList>
            <person name="Grover C.E."/>
            <person name="Arick M.A. 2nd"/>
            <person name="Thrash A."/>
            <person name="Conover J.L."/>
            <person name="Sanders W.S."/>
            <person name="Peterson D.G."/>
            <person name="Frelichowski J.E."/>
            <person name="Scheffler J.A."/>
            <person name="Scheffler B.E."/>
            <person name="Wendel J.F."/>
        </authorList>
    </citation>
    <scope>NUCLEOTIDE SEQUENCE [LARGE SCALE GENOMIC DNA]</scope>
    <source>
        <strain evidence="2">185</strain>
        <tissue evidence="2">Leaf</tissue>
    </source>
</reference>
<gene>
    <name evidence="2" type="ORF">Goari_018955</name>
</gene>
<organism evidence="2 3">
    <name type="scientific">Gossypium aridum</name>
    <name type="common">American cotton</name>
    <name type="synonym">Erioxylum aridum</name>
    <dbReference type="NCBI Taxonomy" id="34290"/>
    <lineage>
        <taxon>Eukaryota</taxon>
        <taxon>Viridiplantae</taxon>
        <taxon>Streptophyta</taxon>
        <taxon>Embryophyta</taxon>
        <taxon>Tracheophyta</taxon>
        <taxon>Spermatophyta</taxon>
        <taxon>Magnoliopsida</taxon>
        <taxon>eudicotyledons</taxon>
        <taxon>Gunneridae</taxon>
        <taxon>Pentapetalae</taxon>
        <taxon>rosids</taxon>
        <taxon>malvids</taxon>
        <taxon>Malvales</taxon>
        <taxon>Malvaceae</taxon>
        <taxon>Malvoideae</taxon>
        <taxon>Gossypium</taxon>
    </lineage>
</organism>
<feature type="non-terminal residue" evidence="2">
    <location>
        <position position="74"/>
    </location>
</feature>
<evidence type="ECO:0000313" key="3">
    <source>
        <dbReference type="Proteomes" id="UP000593577"/>
    </source>
</evidence>